<dbReference type="GO" id="GO:0008168">
    <property type="term" value="F:methyltransferase activity"/>
    <property type="evidence" value="ECO:0007669"/>
    <property type="project" value="UniProtKB-KW"/>
</dbReference>
<dbReference type="SUPFAM" id="SSF46785">
    <property type="entry name" value="Winged helix' DNA-binding domain"/>
    <property type="match status" value="1"/>
</dbReference>
<gene>
    <name evidence="5" type="ORF">DSCO28_60200</name>
</gene>
<dbReference type="KEGG" id="dov:DSCO28_60200"/>
<keyword evidence="3" id="KW-0949">S-adenosyl-L-methionine</keyword>
<reference evidence="5 6" key="1">
    <citation type="submission" date="2019-11" db="EMBL/GenBank/DDBJ databases">
        <title>Comparative genomics of hydrocarbon-degrading Desulfosarcina strains.</title>
        <authorList>
            <person name="Watanabe M."/>
            <person name="Kojima H."/>
            <person name="Fukui M."/>
        </authorList>
    </citation>
    <scope>NUCLEOTIDE SEQUENCE [LARGE SCALE GENOMIC DNA]</scope>
    <source>
        <strain evidence="5 6">28bB2T</strain>
    </source>
</reference>
<dbReference type="FunFam" id="1.10.10.10:FF:000358">
    <property type="entry name" value="Acetylserotonin O-methyltransferase"/>
    <property type="match status" value="1"/>
</dbReference>
<evidence type="ECO:0000256" key="2">
    <source>
        <dbReference type="ARBA" id="ARBA00022679"/>
    </source>
</evidence>
<accession>A0A5K7ZZ72</accession>
<dbReference type="EMBL" id="AP021876">
    <property type="protein sequence ID" value="BBO85454.1"/>
    <property type="molecule type" value="Genomic_DNA"/>
</dbReference>
<dbReference type="Proteomes" id="UP000425960">
    <property type="component" value="Chromosome"/>
</dbReference>
<feature type="domain" description="O-methyltransferase dimerisation" evidence="4">
    <location>
        <begin position="16"/>
        <end position="84"/>
    </location>
</feature>
<evidence type="ECO:0000313" key="6">
    <source>
        <dbReference type="Proteomes" id="UP000425960"/>
    </source>
</evidence>
<keyword evidence="1" id="KW-0489">Methyltransferase</keyword>
<evidence type="ECO:0000256" key="3">
    <source>
        <dbReference type="ARBA" id="ARBA00022691"/>
    </source>
</evidence>
<dbReference type="Gene3D" id="1.10.10.10">
    <property type="entry name" value="Winged helix-like DNA-binding domain superfamily/Winged helix DNA-binding domain"/>
    <property type="match status" value="1"/>
</dbReference>
<evidence type="ECO:0000313" key="5">
    <source>
        <dbReference type="EMBL" id="BBO85454.1"/>
    </source>
</evidence>
<dbReference type="InterPro" id="IPR036388">
    <property type="entry name" value="WH-like_DNA-bd_sf"/>
</dbReference>
<protein>
    <recommendedName>
        <fullName evidence="4">O-methyltransferase dimerisation domain-containing protein</fullName>
    </recommendedName>
</protein>
<keyword evidence="2" id="KW-0808">Transferase</keyword>
<dbReference type="GO" id="GO:0046983">
    <property type="term" value="F:protein dimerization activity"/>
    <property type="evidence" value="ECO:0007669"/>
    <property type="project" value="InterPro"/>
</dbReference>
<dbReference type="InterPro" id="IPR012967">
    <property type="entry name" value="COMT_dimerisation"/>
</dbReference>
<dbReference type="RefSeq" id="WP_173179939.1">
    <property type="nucleotide sequence ID" value="NZ_AP021876.1"/>
</dbReference>
<evidence type="ECO:0000259" key="4">
    <source>
        <dbReference type="Pfam" id="PF08100"/>
    </source>
</evidence>
<proteinExistence type="predicted"/>
<sequence length="154" mass="17095">MKQLPDLDLQLHALFDIINGRTKTQLLLTAIELNIFDFLSTSQSAESVAAELGTHPMGTRFLLDGLAALDLVDKEDGRYRNRPGTQMALHRQSPAYVGRMFSMMGSMAWMLSGQDLMFDSGEVAETMKRVGFSSMESSVVGTPMMLMELDIARK</sequence>
<dbReference type="AlphaFoldDB" id="A0A5K7ZZ72"/>
<dbReference type="GO" id="GO:0032259">
    <property type="term" value="P:methylation"/>
    <property type="evidence" value="ECO:0007669"/>
    <property type="project" value="UniProtKB-KW"/>
</dbReference>
<dbReference type="InterPro" id="IPR036390">
    <property type="entry name" value="WH_DNA-bd_sf"/>
</dbReference>
<name>A0A5K7ZZ72_9BACT</name>
<organism evidence="5 6">
    <name type="scientific">Desulfosarcina ovata subsp. sediminis</name>
    <dbReference type="NCBI Taxonomy" id="885957"/>
    <lineage>
        <taxon>Bacteria</taxon>
        <taxon>Pseudomonadati</taxon>
        <taxon>Thermodesulfobacteriota</taxon>
        <taxon>Desulfobacteria</taxon>
        <taxon>Desulfobacterales</taxon>
        <taxon>Desulfosarcinaceae</taxon>
        <taxon>Desulfosarcina</taxon>
    </lineage>
</organism>
<evidence type="ECO:0000256" key="1">
    <source>
        <dbReference type="ARBA" id="ARBA00022603"/>
    </source>
</evidence>
<dbReference type="Pfam" id="PF08100">
    <property type="entry name" value="Dimerisation"/>
    <property type="match status" value="1"/>
</dbReference>